<sequence>MDATLRCNSLKCREQLNDRAVVTTCSHIFCVPCSESTSLSNPGGGPRICPACEAHLANPDDVVVTQLNPTEDYKTSVLSGLSPSLIMECSGRGLAFYSYQTAQEIVYQEFLAKSLTEKYTNLSGHMDKIIHDANSEIVHFREKMGAMQIDQKNLEQKNHELMEAFKEKNRSQQQVQKLYQSLKAQVMASRVAFAASDDAENTINTAGANRFADRVGGPGLGTRTPPFSADPLTLSEHHRRMGSHGSGGGNGERVGPNFVSRNYSPQHIRETPSAHRTRLPRPLYGNFGSKDVRENDGSGLSGPRGATRQPLRDIQPNAFSHPSGNGYGMTAGLKMGRQTNFPLGQANAQSYRHGGPSNVNLR</sequence>
<dbReference type="SUPFAM" id="SSF57850">
    <property type="entry name" value="RING/U-box"/>
    <property type="match status" value="1"/>
</dbReference>
<protein>
    <recommendedName>
        <fullName evidence="3">RING-type domain-containing protein</fullName>
    </recommendedName>
</protein>
<evidence type="ECO:0000313" key="5">
    <source>
        <dbReference type="Proteomes" id="UP000800092"/>
    </source>
</evidence>
<gene>
    <name evidence="4" type="ORF">EV356DRAFT_350889</name>
</gene>
<reference evidence="4" key="1">
    <citation type="journal article" date="2020" name="Stud. Mycol.">
        <title>101 Dothideomycetes genomes: a test case for predicting lifestyles and emergence of pathogens.</title>
        <authorList>
            <person name="Haridas S."/>
            <person name="Albert R."/>
            <person name="Binder M."/>
            <person name="Bloem J."/>
            <person name="Labutti K."/>
            <person name="Salamov A."/>
            <person name="Andreopoulos B."/>
            <person name="Baker S."/>
            <person name="Barry K."/>
            <person name="Bills G."/>
            <person name="Bluhm B."/>
            <person name="Cannon C."/>
            <person name="Castanera R."/>
            <person name="Culley D."/>
            <person name="Daum C."/>
            <person name="Ezra D."/>
            <person name="Gonzalez J."/>
            <person name="Henrissat B."/>
            <person name="Kuo A."/>
            <person name="Liang C."/>
            <person name="Lipzen A."/>
            <person name="Lutzoni F."/>
            <person name="Magnuson J."/>
            <person name="Mondo S."/>
            <person name="Nolan M."/>
            <person name="Ohm R."/>
            <person name="Pangilinan J."/>
            <person name="Park H.-J."/>
            <person name="Ramirez L."/>
            <person name="Alfaro M."/>
            <person name="Sun H."/>
            <person name="Tritt A."/>
            <person name="Yoshinaga Y."/>
            <person name="Zwiers L.-H."/>
            <person name="Turgeon B."/>
            <person name="Goodwin S."/>
            <person name="Spatafora J."/>
            <person name="Crous P."/>
            <person name="Grigoriev I."/>
        </authorList>
    </citation>
    <scope>NUCLEOTIDE SEQUENCE</scope>
    <source>
        <strain evidence="4">Tuck. ex Michener</strain>
    </source>
</reference>
<keyword evidence="1" id="KW-0863">Zinc-finger</keyword>
<evidence type="ECO:0000313" key="4">
    <source>
        <dbReference type="EMBL" id="KAF2230202.1"/>
    </source>
</evidence>
<evidence type="ECO:0000259" key="3">
    <source>
        <dbReference type="PROSITE" id="PS50089"/>
    </source>
</evidence>
<feature type="region of interest" description="Disordered" evidence="2">
    <location>
        <begin position="270"/>
        <end position="324"/>
    </location>
</feature>
<dbReference type="EMBL" id="ML991846">
    <property type="protein sequence ID" value="KAF2230202.1"/>
    <property type="molecule type" value="Genomic_DNA"/>
</dbReference>
<dbReference type="Gene3D" id="3.30.40.10">
    <property type="entry name" value="Zinc/RING finger domain, C3HC4 (zinc finger)"/>
    <property type="match status" value="1"/>
</dbReference>
<dbReference type="GO" id="GO:0008270">
    <property type="term" value="F:zinc ion binding"/>
    <property type="evidence" value="ECO:0007669"/>
    <property type="project" value="UniProtKB-KW"/>
</dbReference>
<keyword evidence="5" id="KW-1185">Reference proteome</keyword>
<keyword evidence="1" id="KW-0862">Zinc</keyword>
<dbReference type="InterPro" id="IPR001841">
    <property type="entry name" value="Znf_RING"/>
</dbReference>
<dbReference type="AlphaFoldDB" id="A0A6A6GWN6"/>
<dbReference type="InterPro" id="IPR013083">
    <property type="entry name" value="Znf_RING/FYVE/PHD"/>
</dbReference>
<dbReference type="Pfam" id="PF14634">
    <property type="entry name" value="zf-RING_5"/>
    <property type="match status" value="1"/>
</dbReference>
<dbReference type="GO" id="GO:0000795">
    <property type="term" value="C:synaptonemal complex"/>
    <property type="evidence" value="ECO:0007669"/>
    <property type="project" value="InterPro"/>
</dbReference>
<organism evidence="4 5">
    <name type="scientific">Viridothelium virens</name>
    <name type="common">Speckled blister lichen</name>
    <name type="synonym">Trypethelium virens</name>
    <dbReference type="NCBI Taxonomy" id="1048519"/>
    <lineage>
        <taxon>Eukaryota</taxon>
        <taxon>Fungi</taxon>
        <taxon>Dikarya</taxon>
        <taxon>Ascomycota</taxon>
        <taxon>Pezizomycotina</taxon>
        <taxon>Dothideomycetes</taxon>
        <taxon>Dothideomycetes incertae sedis</taxon>
        <taxon>Trypetheliales</taxon>
        <taxon>Trypetheliaceae</taxon>
        <taxon>Viridothelium</taxon>
    </lineage>
</organism>
<evidence type="ECO:0000256" key="2">
    <source>
        <dbReference type="SAM" id="MobiDB-lite"/>
    </source>
</evidence>
<proteinExistence type="predicted"/>
<dbReference type="PANTHER" id="PTHR14305:SF0">
    <property type="entry name" value="E3 UBIQUITIN-PROTEIN LIGASE CCNB1IP1"/>
    <property type="match status" value="1"/>
</dbReference>
<name>A0A6A6GWN6_VIRVR</name>
<accession>A0A6A6GWN6</accession>
<dbReference type="InterPro" id="IPR042448">
    <property type="entry name" value="CCNB1IP1"/>
</dbReference>
<keyword evidence="1" id="KW-0479">Metal-binding</keyword>
<dbReference type="OrthoDB" id="441210at2759"/>
<dbReference type="Proteomes" id="UP000800092">
    <property type="component" value="Unassembled WGS sequence"/>
</dbReference>
<evidence type="ECO:0000256" key="1">
    <source>
        <dbReference type="PROSITE-ProRule" id="PRU00175"/>
    </source>
</evidence>
<dbReference type="GO" id="GO:0061630">
    <property type="term" value="F:ubiquitin protein ligase activity"/>
    <property type="evidence" value="ECO:0007669"/>
    <property type="project" value="InterPro"/>
</dbReference>
<feature type="domain" description="RING-type" evidence="3">
    <location>
        <begin position="12"/>
        <end position="53"/>
    </location>
</feature>
<dbReference type="PANTHER" id="PTHR14305">
    <property type="entry name" value="E3 UBIQUITIN-PROTEIN LIGASE CCNB1IP1"/>
    <property type="match status" value="1"/>
</dbReference>
<dbReference type="GO" id="GO:0007131">
    <property type="term" value="P:reciprocal meiotic recombination"/>
    <property type="evidence" value="ECO:0007669"/>
    <property type="project" value="InterPro"/>
</dbReference>
<dbReference type="PROSITE" id="PS50089">
    <property type="entry name" value="ZF_RING_2"/>
    <property type="match status" value="1"/>
</dbReference>